<dbReference type="GO" id="GO:0005829">
    <property type="term" value="C:cytosol"/>
    <property type="evidence" value="ECO:0007669"/>
    <property type="project" value="TreeGrafter"/>
</dbReference>
<dbReference type="EMBL" id="VSSQ01034313">
    <property type="protein sequence ID" value="MPM86209.1"/>
    <property type="molecule type" value="Genomic_DNA"/>
</dbReference>
<sequence>MVKAGLIQSTPGLNGGYILRKNKEEISLLDVIKATEGSSPMFTCEMDENSECKIQKAMWEAEGVMETYLKNKKIIEII</sequence>
<dbReference type="AlphaFoldDB" id="A0A645DAI7"/>
<dbReference type="Gene3D" id="1.10.10.10">
    <property type="entry name" value="Winged helix-like DNA-binding domain superfamily/Winged helix DNA-binding domain"/>
    <property type="match status" value="1"/>
</dbReference>
<dbReference type="InterPro" id="IPR036390">
    <property type="entry name" value="WH_DNA-bd_sf"/>
</dbReference>
<dbReference type="InterPro" id="IPR036388">
    <property type="entry name" value="WH-like_DNA-bd_sf"/>
</dbReference>
<comment type="caution">
    <text evidence="1">The sequence shown here is derived from an EMBL/GenBank/DDBJ whole genome shotgun (WGS) entry which is preliminary data.</text>
</comment>
<dbReference type="SUPFAM" id="SSF46785">
    <property type="entry name" value="Winged helix' DNA-binding domain"/>
    <property type="match status" value="1"/>
</dbReference>
<evidence type="ECO:0008006" key="2">
    <source>
        <dbReference type="Google" id="ProtNLM"/>
    </source>
</evidence>
<dbReference type="GO" id="GO:0003700">
    <property type="term" value="F:DNA-binding transcription factor activity"/>
    <property type="evidence" value="ECO:0007669"/>
    <property type="project" value="TreeGrafter"/>
</dbReference>
<evidence type="ECO:0000313" key="1">
    <source>
        <dbReference type="EMBL" id="MPM86209.1"/>
    </source>
</evidence>
<reference evidence="1" key="1">
    <citation type="submission" date="2019-08" db="EMBL/GenBank/DDBJ databases">
        <authorList>
            <person name="Kucharzyk K."/>
            <person name="Murdoch R.W."/>
            <person name="Higgins S."/>
            <person name="Loffler F."/>
        </authorList>
    </citation>
    <scope>NUCLEOTIDE SEQUENCE</scope>
</reference>
<gene>
    <name evidence="1" type="ORF">SDC9_133297</name>
</gene>
<dbReference type="PROSITE" id="PS51197">
    <property type="entry name" value="HTH_RRF2_2"/>
    <property type="match status" value="1"/>
</dbReference>
<dbReference type="PANTHER" id="PTHR33221:SF9">
    <property type="entry name" value="RRF2 FAMILY PROTEIN"/>
    <property type="match status" value="1"/>
</dbReference>
<name>A0A645DAI7_9ZZZZ</name>
<protein>
    <recommendedName>
        <fullName evidence="2">HTH-type transcriptional regulator IscR</fullName>
    </recommendedName>
</protein>
<proteinExistence type="predicted"/>
<dbReference type="Pfam" id="PF02082">
    <property type="entry name" value="Rrf2"/>
    <property type="match status" value="1"/>
</dbReference>
<dbReference type="PANTHER" id="PTHR33221">
    <property type="entry name" value="WINGED HELIX-TURN-HELIX TRANSCRIPTIONAL REGULATOR, RRF2 FAMILY"/>
    <property type="match status" value="1"/>
</dbReference>
<dbReference type="InterPro" id="IPR000944">
    <property type="entry name" value="Tscrpt_reg_Rrf2"/>
</dbReference>
<organism evidence="1">
    <name type="scientific">bioreactor metagenome</name>
    <dbReference type="NCBI Taxonomy" id="1076179"/>
    <lineage>
        <taxon>unclassified sequences</taxon>
        <taxon>metagenomes</taxon>
        <taxon>ecological metagenomes</taxon>
    </lineage>
</organism>
<accession>A0A645DAI7</accession>